<dbReference type="NCBIfam" id="TIGR01876">
    <property type="entry name" value="cas_Cas5d"/>
    <property type="match status" value="1"/>
</dbReference>
<dbReference type="GO" id="GO:0051607">
    <property type="term" value="P:defense response to virus"/>
    <property type="evidence" value="ECO:0007669"/>
    <property type="project" value="UniProtKB-UniRule"/>
</dbReference>
<dbReference type="InterPro" id="IPR021124">
    <property type="entry name" value="CRISPR-assoc_prot_Cas5"/>
</dbReference>
<dbReference type="Gene3D" id="3.30.70.2660">
    <property type="match status" value="1"/>
</dbReference>
<proteinExistence type="inferred from homology"/>
<dbReference type="EC" id="3.1.-.-" evidence="1"/>
<protein>
    <recommendedName>
        <fullName evidence="1">pre-crRNA processing endonuclease</fullName>
        <ecNumber evidence="1">3.1.-.-</ecNumber>
    </recommendedName>
</protein>
<dbReference type="InterPro" id="IPR010155">
    <property type="entry name" value="CRISPR-assoc_prot_Cas5d"/>
</dbReference>
<keyword evidence="1" id="KW-0540">Nuclease</keyword>
<sequence length="207" mass="23961">MIPTYEALKGICKSIYWKPTFIWVVDEVRVMKRIRTQTKGVKPLKFSGGNDLSIYTYLADVAYQVRAHFEWNEHRPELSQDRIEGKHFSIARRMVERGGRQDIFLGTRECQGYVEPCRFGEGDSELDGAGELAFGSMFHGFDYPDESGRNALERRLWNPLMRDGVITFPRAEDCPVTEFIREMQPKQFDQSNILDVQQESALLEAQL</sequence>
<keyword evidence="1" id="KW-0255">Endonuclease</keyword>
<keyword evidence="1" id="KW-0378">Hydrolase</keyword>
<dbReference type="GO" id="GO:0043571">
    <property type="term" value="P:maintenance of CRISPR repeat elements"/>
    <property type="evidence" value="ECO:0007669"/>
    <property type="project" value="UniProtKB-UniRule"/>
</dbReference>
<organism evidence="2">
    <name type="scientific">Magnetococcus massalia (strain MO-1)</name>
    <dbReference type="NCBI Taxonomy" id="451514"/>
    <lineage>
        <taxon>Bacteria</taxon>
        <taxon>Pseudomonadati</taxon>
        <taxon>Pseudomonadota</taxon>
        <taxon>Magnetococcia</taxon>
        <taxon>Magnetococcales</taxon>
        <taxon>Magnetococcaceae</taxon>
        <taxon>Magnetococcus</taxon>
    </lineage>
</organism>
<dbReference type="PIRSF" id="PIRSF029950">
    <property type="entry name" value="Cas_CT1134"/>
    <property type="match status" value="1"/>
</dbReference>
<dbReference type="GO" id="GO:0016787">
    <property type="term" value="F:hydrolase activity"/>
    <property type="evidence" value="ECO:0007669"/>
    <property type="project" value="UniProtKB-KW"/>
</dbReference>
<keyword evidence="1" id="KW-0051">Antiviral defense</keyword>
<dbReference type="GO" id="GO:0003723">
    <property type="term" value="F:RNA binding"/>
    <property type="evidence" value="ECO:0007669"/>
    <property type="project" value="UniProtKB-UniRule"/>
</dbReference>
<gene>
    <name evidence="2" type="ORF">MAGMO_1033</name>
</gene>
<reference evidence="2" key="1">
    <citation type="submission" date="2015-04" db="EMBL/GenBank/DDBJ databases">
        <authorList>
            <person name="Syromyatnikov M.Y."/>
            <person name="Popov V.N."/>
        </authorList>
    </citation>
    <scope>NUCLEOTIDE SEQUENCE</scope>
    <source>
        <strain evidence="2">MO-1</strain>
    </source>
</reference>
<comment type="similarity">
    <text evidence="1">Belongs to the CRISPR-associated protein Cas5 family. Subtype I-C/Dvulg subfamily.</text>
</comment>
<keyword evidence="1" id="KW-0694">RNA-binding</keyword>
<dbReference type="EMBL" id="LO017727">
    <property type="protein sequence ID" value="CRH05229.1"/>
    <property type="molecule type" value="Genomic_DNA"/>
</dbReference>
<comment type="function">
    <text evidence="1">CRISPR (clustered regularly interspaced short palindromic repeat) is an adaptive immune system that provides protection against mobile genetic elements (viruses, transposable elements and conjugative plasmids). CRISPR clusters contain spacers, sequences complementary to antecedent mobile elements, and target invading nucleic acids. CRISPR clusters are transcribed and processed into CRISPR RNA (crRNA).</text>
</comment>
<dbReference type="Pfam" id="PF09704">
    <property type="entry name" value="Cas_Cas5d"/>
    <property type="match status" value="1"/>
</dbReference>
<evidence type="ECO:0000256" key="1">
    <source>
        <dbReference type="PIRNR" id="PIRNR029950"/>
    </source>
</evidence>
<evidence type="ECO:0000313" key="2">
    <source>
        <dbReference type="EMBL" id="CRH05229.1"/>
    </source>
</evidence>
<dbReference type="GO" id="GO:0004519">
    <property type="term" value="F:endonuclease activity"/>
    <property type="evidence" value="ECO:0007669"/>
    <property type="project" value="UniProtKB-UniRule"/>
</dbReference>
<name>A0A1S7LGP3_MAGMO</name>
<accession>A0A1S7LGP3</accession>
<dbReference type="AlphaFoldDB" id="A0A1S7LGP3"/>